<sequence length="877" mass="98953">MLLTPTISRTPETDPALDQKQLYALGLDHVRRLSRRLWTDHNIHDPGITTLELLCYALTDLAYRSRFPVEDLLAAAEKNAENMAAQFFTPRQILPNRALTERDYRKLLIDLPDVKNAWIYPVAPVLFADTLHGELLHEDPHTPGVREVRIAGQYGVRIEYMDSVNTLVEKSAVRSAAESLLQANRNLCEDFVAYNEVESQPYALCAEIELTPDADQVEIAAQIRFQVERYLAPPVRCYNLSQMLARTHPDGSPYSVAEIFEGPALQCGFIADAELDQASLREEIRLSDIISIIMDIPGVRAVRDIVVNELSWNAPGNTWDSVEAMDKWRIAVPTGMQPTLSDVVGRLVFYKRNVPVPADPAKVATRIGELDQAEQLSLETFNAEDLPIPLGRSRDTGSYHSFQHHFPELYGISSVGLSTSADAKRRAQAFQLKGYLLFFDQVMANYFAQLTNLRALFRRNFAEDYALDPAAARTVFAQRVESFPDFEKIYGEGIDAKALAGLLEDDAGALERRNVILDHLLARFAEQFHHYVDIIRSAFGASSATAALTKSRFLMDYPAIGAERSLAWNKSLKTTDALWNSLNISGLERRIARLLGISDFSRRNLGTVSYDTYAELDTTPDDEFRFRVKHPVSGKILLSSSTHYVTPEATKLVMEQAIVRAQLVEGYERKLTVDGKHYFNIVDAEGEVIARRIEYFATPELMEGAIDALLSHFREYYSGEGLYLIENLLLLPGESNPPYFEPFMPICIDPNCTDCADDDPYSYRIHVVLPAYAGRFQHAAFRRFVEETIRHETPAHILPKVCWVNESDMAELEQAYRDWIPVCAGVTSTNRVKKMQKLIGILFRIKSVYPKRLLYDCSSDESKPPFIVGRTALGSED</sequence>
<gene>
    <name evidence="1" type="ORF">PROAA_50010</name>
</gene>
<evidence type="ECO:0000313" key="1">
    <source>
        <dbReference type="EMBL" id="SBT10457.1"/>
    </source>
</evidence>
<organism evidence="1 2">
    <name type="scientific">Candidatus Propionivibrio aalborgensis</name>
    <dbReference type="NCBI Taxonomy" id="1860101"/>
    <lineage>
        <taxon>Bacteria</taxon>
        <taxon>Pseudomonadati</taxon>
        <taxon>Pseudomonadota</taxon>
        <taxon>Betaproteobacteria</taxon>
        <taxon>Rhodocyclales</taxon>
        <taxon>Rhodocyclaceae</taxon>
        <taxon>Propionivibrio</taxon>
    </lineage>
</organism>
<proteinExistence type="predicted"/>
<accession>A0A1A8Y0G1</accession>
<reference evidence="1 2" key="1">
    <citation type="submission" date="2016-06" db="EMBL/GenBank/DDBJ databases">
        <authorList>
            <person name="Kjaerup R.B."/>
            <person name="Dalgaard T.S."/>
            <person name="Juul-Madsen H.R."/>
        </authorList>
    </citation>
    <scope>NUCLEOTIDE SEQUENCE [LARGE SCALE GENOMIC DNA]</scope>
    <source>
        <strain evidence="1">2</strain>
    </source>
</reference>
<protein>
    <submittedName>
        <fullName evidence="1">Uncharacterized protein</fullName>
    </submittedName>
</protein>
<dbReference type="Proteomes" id="UP000199600">
    <property type="component" value="Unassembled WGS sequence"/>
</dbReference>
<evidence type="ECO:0000313" key="2">
    <source>
        <dbReference type="Proteomes" id="UP000199600"/>
    </source>
</evidence>
<dbReference type="AlphaFoldDB" id="A0A1A8Y0G1"/>
<dbReference type="RefSeq" id="WP_222102289.1">
    <property type="nucleotide sequence ID" value="NZ_FLQY01000351.1"/>
</dbReference>
<dbReference type="Gene3D" id="2.30.29.80">
    <property type="match status" value="1"/>
</dbReference>
<dbReference type="EMBL" id="FLQY01000351">
    <property type="protein sequence ID" value="SBT10457.1"/>
    <property type="molecule type" value="Genomic_DNA"/>
</dbReference>
<keyword evidence="2" id="KW-1185">Reference proteome</keyword>
<name>A0A1A8Y0G1_9RHOO</name>